<feature type="chain" id="PRO_5047149407" evidence="1">
    <location>
        <begin position="31"/>
        <end position="135"/>
    </location>
</feature>
<reference evidence="2 3" key="1">
    <citation type="submission" date="2024-10" db="EMBL/GenBank/DDBJ databases">
        <title>The Natural Products Discovery Center: Release of the First 8490 Sequenced Strains for Exploring Actinobacteria Biosynthetic Diversity.</title>
        <authorList>
            <person name="Kalkreuter E."/>
            <person name="Kautsar S.A."/>
            <person name="Yang D."/>
            <person name="Bader C.D."/>
            <person name="Teijaro C.N."/>
            <person name="Fluegel L."/>
            <person name="Davis C.M."/>
            <person name="Simpson J.R."/>
            <person name="Lauterbach L."/>
            <person name="Steele A.D."/>
            <person name="Gui C."/>
            <person name="Meng S."/>
            <person name="Li G."/>
            <person name="Viehrig K."/>
            <person name="Ye F."/>
            <person name="Su P."/>
            <person name="Kiefer A.F."/>
            <person name="Nichols A."/>
            <person name="Cepeda A.J."/>
            <person name="Yan W."/>
            <person name="Fan B."/>
            <person name="Jiang Y."/>
            <person name="Adhikari A."/>
            <person name="Zheng C.-J."/>
            <person name="Schuster L."/>
            <person name="Cowan T.M."/>
            <person name="Smanski M.J."/>
            <person name="Chevrette M.G."/>
            <person name="De Carvalho L.P.S."/>
            <person name="Shen B."/>
        </authorList>
    </citation>
    <scope>NUCLEOTIDE SEQUENCE [LARGE SCALE GENOMIC DNA]</scope>
    <source>
        <strain evidence="2 3">NPDC021253</strain>
    </source>
</reference>
<evidence type="ECO:0000313" key="2">
    <source>
        <dbReference type="EMBL" id="MFI0796501.1"/>
    </source>
</evidence>
<evidence type="ECO:0000256" key="1">
    <source>
        <dbReference type="SAM" id="SignalP"/>
    </source>
</evidence>
<proteinExistence type="predicted"/>
<protein>
    <submittedName>
        <fullName evidence="2">Spore-associated protein A</fullName>
    </submittedName>
</protein>
<accession>A0ABW7SVM5</accession>
<dbReference type="Proteomes" id="UP001611075">
    <property type="component" value="Unassembled WGS sequence"/>
</dbReference>
<organism evidence="2 3">
    <name type="scientific">Micromonospora rubida</name>
    <dbReference type="NCBI Taxonomy" id="2697657"/>
    <lineage>
        <taxon>Bacteria</taxon>
        <taxon>Bacillati</taxon>
        <taxon>Actinomycetota</taxon>
        <taxon>Actinomycetes</taxon>
        <taxon>Micromonosporales</taxon>
        <taxon>Micromonosporaceae</taxon>
        <taxon>Micromonospora</taxon>
    </lineage>
</organism>
<sequence length="135" mass="14203">MSVTHRLASVGTVAALAATAVAVTGAPAQAASYNGACGSGYTVIDKMDAGNGRGTIFLTYNSGWNCVVTVTNTPGTKQFMSAMVERSGANWVRDEGTYSQYAGPVYAYAPNDCVDWGGIVGDKYIRMIEWDDHCG</sequence>
<feature type="signal peptide" evidence="1">
    <location>
        <begin position="1"/>
        <end position="30"/>
    </location>
</feature>
<comment type="caution">
    <text evidence="2">The sequence shown here is derived from an EMBL/GenBank/DDBJ whole genome shotgun (WGS) entry which is preliminary data.</text>
</comment>
<name>A0ABW7SVM5_9ACTN</name>
<gene>
    <name evidence="2" type="ORF">ACH4OY_28015</name>
</gene>
<keyword evidence="3" id="KW-1185">Reference proteome</keyword>
<dbReference type="EMBL" id="JBIRPU010000029">
    <property type="protein sequence ID" value="MFI0796501.1"/>
    <property type="molecule type" value="Genomic_DNA"/>
</dbReference>
<keyword evidence="1" id="KW-0732">Signal</keyword>
<evidence type="ECO:0000313" key="3">
    <source>
        <dbReference type="Proteomes" id="UP001611075"/>
    </source>
</evidence>
<dbReference type="RefSeq" id="WP_396684684.1">
    <property type="nucleotide sequence ID" value="NZ_JBIRPU010000029.1"/>
</dbReference>